<proteinExistence type="predicted"/>
<dbReference type="PANTHER" id="PTHR30329">
    <property type="entry name" value="STATOR ELEMENT OF FLAGELLAR MOTOR COMPLEX"/>
    <property type="match status" value="1"/>
</dbReference>
<evidence type="ECO:0000313" key="6">
    <source>
        <dbReference type="EMBL" id="RAI83910.1"/>
    </source>
</evidence>
<dbReference type="PANTHER" id="PTHR30329:SF21">
    <property type="entry name" value="LIPOPROTEIN YIAD-RELATED"/>
    <property type="match status" value="1"/>
</dbReference>
<evidence type="ECO:0000259" key="5">
    <source>
        <dbReference type="PROSITE" id="PS51123"/>
    </source>
</evidence>
<dbReference type="PROSITE" id="PS01068">
    <property type="entry name" value="OMPA_1"/>
    <property type="match status" value="1"/>
</dbReference>
<keyword evidence="2 4" id="KW-0472">Membrane</keyword>
<name>A0A327NV76_9BACT</name>
<dbReference type="OrthoDB" id="9809364at2"/>
<feature type="domain" description="OmpA-like" evidence="5">
    <location>
        <begin position="44"/>
        <end position="165"/>
    </location>
</feature>
<dbReference type="AlphaFoldDB" id="A0A327NV76"/>
<sequence>EANHQMNRRSELILEAFPDPSKQYEIPESFKDLNFCDPESLFEDIQKELAAIPTIYFDFDKSMLRSVHKKELERTAIMLKRMPNLMLYIEGHTDQRGSDEYNKPLSERRAEAVKKYLTERGIEENRMEDTWFGETKPVNDCTEITCTEAMHQLNRRTELRVGKTSFTYTGRKKKVDTL</sequence>
<gene>
    <name evidence="6" type="ORF">LV83_04128</name>
</gene>
<feature type="non-terminal residue" evidence="6">
    <location>
        <position position="1"/>
    </location>
</feature>
<protein>
    <submittedName>
        <fullName evidence="6">Outer membrane protein OmpA-like peptidoglycan-associated protein</fullName>
    </submittedName>
</protein>
<dbReference type="PRINTS" id="PR01021">
    <property type="entry name" value="OMPADOMAIN"/>
</dbReference>
<dbReference type="Gene3D" id="3.30.1330.60">
    <property type="entry name" value="OmpA-like domain"/>
    <property type="match status" value="1"/>
</dbReference>
<evidence type="ECO:0000313" key="7">
    <source>
        <dbReference type="Proteomes" id="UP000249610"/>
    </source>
</evidence>
<dbReference type="GO" id="GO:0009279">
    <property type="term" value="C:cell outer membrane"/>
    <property type="evidence" value="ECO:0007669"/>
    <property type="project" value="UniProtKB-SubCell"/>
</dbReference>
<organism evidence="6 7">
    <name type="scientific">Algoriphagus yeomjeoni</name>
    <dbReference type="NCBI Taxonomy" id="291403"/>
    <lineage>
        <taxon>Bacteria</taxon>
        <taxon>Pseudomonadati</taxon>
        <taxon>Bacteroidota</taxon>
        <taxon>Cytophagia</taxon>
        <taxon>Cytophagales</taxon>
        <taxon>Cyclobacteriaceae</taxon>
        <taxon>Algoriphagus</taxon>
    </lineage>
</organism>
<dbReference type="InterPro" id="IPR006665">
    <property type="entry name" value="OmpA-like"/>
</dbReference>
<dbReference type="Pfam" id="PF00691">
    <property type="entry name" value="OmpA"/>
    <property type="match status" value="1"/>
</dbReference>
<comment type="subcellular location">
    <subcellularLocation>
        <location evidence="1">Cell outer membrane</location>
    </subcellularLocation>
</comment>
<comment type="caution">
    <text evidence="6">The sequence shown here is derived from an EMBL/GenBank/DDBJ whole genome shotgun (WGS) entry which is preliminary data.</text>
</comment>
<dbReference type="EMBL" id="QLLK01000020">
    <property type="protein sequence ID" value="RAI83910.1"/>
    <property type="molecule type" value="Genomic_DNA"/>
</dbReference>
<keyword evidence="3" id="KW-0998">Cell outer membrane</keyword>
<accession>A0A327NV76</accession>
<dbReference type="CDD" id="cd07185">
    <property type="entry name" value="OmpA_C-like"/>
    <property type="match status" value="1"/>
</dbReference>
<dbReference type="Proteomes" id="UP000249610">
    <property type="component" value="Unassembled WGS sequence"/>
</dbReference>
<evidence type="ECO:0000256" key="2">
    <source>
        <dbReference type="ARBA" id="ARBA00023136"/>
    </source>
</evidence>
<evidence type="ECO:0000256" key="3">
    <source>
        <dbReference type="ARBA" id="ARBA00023237"/>
    </source>
</evidence>
<dbReference type="PROSITE" id="PS51123">
    <property type="entry name" value="OMPA_2"/>
    <property type="match status" value="1"/>
</dbReference>
<dbReference type="InterPro" id="IPR050330">
    <property type="entry name" value="Bact_OuterMem_StrucFunc"/>
</dbReference>
<evidence type="ECO:0000256" key="1">
    <source>
        <dbReference type="ARBA" id="ARBA00004442"/>
    </source>
</evidence>
<dbReference type="RefSeq" id="WP_146613770.1">
    <property type="nucleotide sequence ID" value="NZ_QLLK01000020.1"/>
</dbReference>
<dbReference type="InterPro" id="IPR036737">
    <property type="entry name" value="OmpA-like_sf"/>
</dbReference>
<dbReference type="InterPro" id="IPR006690">
    <property type="entry name" value="OMPA-like_CS"/>
</dbReference>
<dbReference type="SUPFAM" id="SSF103088">
    <property type="entry name" value="OmpA-like"/>
    <property type="match status" value="1"/>
</dbReference>
<keyword evidence="7" id="KW-1185">Reference proteome</keyword>
<evidence type="ECO:0000256" key="4">
    <source>
        <dbReference type="PROSITE-ProRule" id="PRU00473"/>
    </source>
</evidence>
<dbReference type="InterPro" id="IPR006664">
    <property type="entry name" value="OMP_bac"/>
</dbReference>
<reference evidence="6 7" key="1">
    <citation type="submission" date="2018-06" db="EMBL/GenBank/DDBJ databases">
        <title>Genomic Encyclopedia of Archaeal and Bacterial Type Strains, Phase II (KMG-II): from individual species to whole genera.</title>
        <authorList>
            <person name="Goeker M."/>
        </authorList>
    </citation>
    <scope>NUCLEOTIDE SEQUENCE [LARGE SCALE GENOMIC DNA]</scope>
    <source>
        <strain evidence="6 7">DSM 23446</strain>
    </source>
</reference>